<name>A0A0C2N371_THEKT</name>
<keyword evidence="5" id="KW-0931">ER-Golgi transport</keyword>
<organism evidence="8 9">
    <name type="scientific">Thelohanellus kitauei</name>
    <name type="common">Myxosporean</name>
    <dbReference type="NCBI Taxonomy" id="669202"/>
    <lineage>
        <taxon>Eukaryota</taxon>
        <taxon>Metazoa</taxon>
        <taxon>Cnidaria</taxon>
        <taxon>Myxozoa</taxon>
        <taxon>Myxosporea</taxon>
        <taxon>Bivalvulida</taxon>
        <taxon>Platysporina</taxon>
        <taxon>Myxobolidae</taxon>
        <taxon>Thelohanellus</taxon>
    </lineage>
</organism>
<feature type="compositionally biased region" description="Basic and acidic residues" evidence="6">
    <location>
        <begin position="392"/>
        <end position="418"/>
    </location>
</feature>
<evidence type="ECO:0000313" key="9">
    <source>
        <dbReference type="Proteomes" id="UP000031668"/>
    </source>
</evidence>
<dbReference type="GO" id="GO:0007030">
    <property type="term" value="P:Golgi organization"/>
    <property type="evidence" value="ECO:0007669"/>
    <property type="project" value="TreeGrafter"/>
</dbReference>
<dbReference type="EMBL" id="JWZT01001962">
    <property type="protein sequence ID" value="KII70795.1"/>
    <property type="molecule type" value="Genomic_DNA"/>
</dbReference>
<dbReference type="GO" id="GO:0012507">
    <property type="term" value="C:ER to Golgi transport vesicle membrane"/>
    <property type="evidence" value="ECO:0007669"/>
    <property type="project" value="TreeGrafter"/>
</dbReference>
<dbReference type="PANTHER" id="PTHR13402">
    <property type="entry name" value="RGPR-RELATED"/>
    <property type="match status" value="1"/>
</dbReference>
<dbReference type="GO" id="GO:0070971">
    <property type="term" value="C:endoplasmic reticulum exit site"/>
    <property type="evidence" value="ECO:0007669"/>
    <property type="project" value="TreeGrafter"/>
</dbReference>
<sequence>MSEISDFPGPLNQTDSNIRSLIKYFKNQIPKLRISSPSTALLWELLMSIVKAKGFPDFCDLSEILFGYTDKLTTPSLFWKYNSNQLNDMDHFTVLYSLVTRDNTGAISKAVESSNWGLVFAISMSDPVLLKEALTKYINQFDQHDLLRLYLAVKSNTPIDISFVQDSEIVKNWNQYVALFLSEYTEHNVCRTYIYNIAKILQSKGRWDEYQICIILLDLLIESNTDSLPALISGAHFGNCLLDVTTQDILHLRTMEIYESIKLIKDPNFYSIQLQEFKMSFAGILALSDEKHKALDYLNSIAASILRNGPQDYQHFFINELIRLSTDLFHVIFQTNKYPDWLLKLNDLECDESGVLFFKPASNDALVSDKPNSENPSNIQVRISSSGVTENNSKESDHRKPSKPDQRILETEASDRQKCIDETKHPVTSEDMTIPMQQTSQVSRDFQSVPVLPAYNIRSPLIANEQIEVKAGPSLFIQNNQNTLQRKVETLSFPQNQNIYQGSVRMEAKPPAPTAHSFTNLVPQTLPQISTQTTTENTGYKASQAPVKTKSQNHVQTASTQSQSNDHDKLAVTTQAGFFSGATKIFGKIFKPRDASFLPDDSDPQIVYDETLKRYVDKSNPEGNESNITSPPPMSIPFINKKEDQKTDHNSRKNRYVAPTY</sequence>
<feature type="region of interest" description="Disordered" evidence="6">
    <location>
        <begin position="368"/>
        <end position="418"/>
    </location>
</feature>
<dbReference type="Pfam" id="PF12931">
    <property type="entry name" value="TPR_Sec16"/>
    <property type="match status" value="1"/>
</dbReference>
<evidence type="ECO:0000259" key="7">
    <source>
        <dbReference type="Pfam" id="PF12931"/>
    </source>
</evidence>
<feature type="compositionally biased region" description="Polar residues" evidence="6">
    <location>
        <begin position="373"/>
        <end position="391"/>
    </location>
</feature>
<dbReference type="Proteomes" id="UP000031668">
    <property type="component" value="Unassembled WGS sequence"/>
</dbReference>
<proteinExistence type="inferred from homology"/>
<comment type="caution">
    <text evidence="8">The sequence shown here is derived from an EMBL/GenBank/DDBJ whole genome shotgun (WGS) entry which is preliminary data.</text>
</comment>
<protein>
    <recommendedName>
        <fullName evidence="7">Sec16 Sec23-binding domain-containing protein</fullName>
    </recommendedName>
</protein>
<evidence type="ECO:0000256" key="3">
    <source>
        <dbReference type="ARBA" id="ARBA00022448"/>
    </source>
</evidence>
<comment type="similarity">
    <text evidence="2">Belongs to the SEC16 family.</text>
</comment>
<dbReference type="AlphaFoldDB" id="A0A0C2N371"/>
<keyword evidence="9" id="KW-1185">Reference proteome</keyword>
<evidence type="ECO:0000256" key="5">
    <source>
        <dbReference type="ARBA" id="ARBA00022892"/>
    </source>
</evidence>
<reference evidence="8 9" key="1">
    <citation type="journal article" date="2014" name="Genome Biol. Evol.">
        <title>The genome of the myxosporean Thelohanellus kitauei shows adaptations to nutrient acquisition within its fish host.</title>
        <authorList>
            <person name="Yang Y."/>
            <person name="Xiong J."/>
            <person name="Zhou Z."/>
            <person name="Huo F."/>
            <person name="Miao W."/>
            <person name="Ran C."/>
            <person name="Liu Y."/>
            <person name="Zhang J."/>
            <person name="Feng J."/>
            <person name="Wang M."/>
            <person name="Wang M."/>
            <person name="Wang L."/>
            <person name="Yao B."/>
        </authorList>
    </citation>
    <scope>NUCLEOTIDE SEQUENCE [LARGE SCALE GENOMIC DNA]</scope>
    <source>
        <strain evidence="8">Wuqing</strain>
    </source>
</reference>
<dbReference type="OrthoDB" id="8918678at2759"/>
<keyword evidence="3" id="KW-0813">Transport</keyword>
<keyword evidence="4" id="KW-0256">Endoplasmic reticulum</keyword>
<feature type="compositionally biased region" description="Basic and acidic residues" evidence="6">
    <location>
        <begin position="640"/>
        <end position="651"/>
    </location>
</feature>
<evidence type="ECO:0000256" key="4">
    <source>
        <dbReference type="ARBA" id="ARBA00022824"/>
    </source>
</evidence>
<dbReference type="InterPro" id="IPR024298">
    <property type="entry name" value="Sec16_Sec23-bd"/>
</dbReference>
<feature type="domain" description="Sec16 Sec23-binding" evidence="7">
    <location>
        <begin position="102"/>
        <end position="342"/>
    </location>
</feature>
<feature type="region of interest" description="Disordered" evidence="6">
    <location>
        <begin position="617"/>
        <end position="661"/>
    </location>
</feature>
<dbReference type="GO" id="GO:0016192">
    <property type="term" value="P:vesicle-mediated transport"/>
    <property type="evidence" value="ECO:0007669"/>
    <property type="project" value="UniProtKB-KW"/>
</dbReference>
<evidence type="ECO:0000313" key="8">
    <source>
        <dbReference type="EMBL" id="KII70795.1"/>
    </source>
</evidence>
<feature type="compositionally biased region" description="Polar residues" evidence="6">
    <location>
        <begin position="549"/>
        <end position="564"/>
    </location>
</feature>
<evidence type="ECO:0000256" key="6">
    <source>
        <dbReference type="SAM" id="MobiDB-lite"/>
    </source>
</evidence>
<dbReference type="PANTHER" id="PTHR13402:SF6">
    <property type="entry name" value="SECRETORY 16, ISOFORM I"/>
    <property type="match status" value="1"/>
</dbReference>
<comment type="subcellular location">
    <subcellularLocation>
        <location evidence="1">Endoplasmic reticulum</location>
    </subcellularLocation>
</comment>
<accession>A0A0C2N371</accession>
<evidence type="ECO:0000256" key="2">
    <source>
        <dbReference type="ARBA" id="ARBA00005927"/>
    </source>
</evidence>
<evidence type="ECO:0000256" key="1">
    <source>
        <dbReference type="ARBA" id="ARBA00004240"/>
    </source>
</evidence>
<feature type="region of interest" description="Disordered" evidence="6">
    <location>
        <begin position="533"/>
        <end position="568"/>
    </location>
</feature>
<dbReference type="GO" id="GO:0070973">
    <property type="term" value="P:protein localization to endoplasmic reticulum exit site"/>
    <property type="evidence" value="ECO:0007669"/>
    <property type="project" value="TreeGrafter"/>
</dbReference>
<gene>
    <name evidence="8" type="ORF">RF11_14955</name>
</gene>